<name>A0A841RHM2_9SPIO</name>
<sequence>MNILHELIRIKSIDPARTGKAIELAAAYLKENGISGEIIENEGYKSYVAVVGKDGKTLILNGHLDVVSGKDPQFEPVEEAGKLIARGSADMKGGCVAMMEALIKLSKMDLPCRLMLQLVPDEETGGKYGTAHLIKKGYVGDFVICTEPTNLNPSIQAKGIVRIDVETLGVSAHGSRPWEGVNAIEKAMENYARIEALPILNEGSDFYERSSVNLALIRGGDIYNRVPDSCTMGIDIRFVPHLDHEEILKEIRRVVDGEVSVVAIEPGVNVQPDNPYVQRLKQSVSRILPGKDVLLAAQHGGSDARFFTGLGIPAVEFGPVGDFWHGDGEYVEIDSVKQLEDILIDFALNFK</sequence>
<dbReference type="Pfam" id="PF01546">
    <property type="entry name" value="Peptidase_M20"/>
    <property type="match status" value="1"/>
</dbReference>
<dbReference type="SUPFAM" id="SSF55031">
    <property type="entry name" value="Bacterial exopeptidase dimerisation domain"/>
    <property type="match status" value="1"/>
</dbReference>
<dbReference type="GO" id="GO:0046872">
    <property type="term" value="F:metal ion binding"/>
    <property type="evidence" value="ECO:0007669"/>
    <property type="project" value="UniProtKB-KW"/>
</dbReference>
<accession>A0A841RHM2</accession>
<dbReference type="RefSeq" id="WP_184748903.1">
    <property type="nucleotide sequence ID" value="NZ_JACHGJ010000015.1"/>
</dbReference>
<gene>
    <name evidence="7" type="ORF">HNR50_004372</name>
</gene>
<protein>
    <submittedName>
        <fullName evidence="7">Succinyl-diaminopimelate desuccinylase</fullName>
        <ecNumber evidence="7">3.5.1.18</ecNumber>
    </submittedName>
</protein>
<evidence type="ECO:0000256" key="1">
    <source>
        <dbReference type="ARBA" id="ARBA00001947"/>
    </source>
</evidence>
<dbReference type="Proteomes" id="UP000587760">
    <property type="component" value="Unassembled WGS sequence"/>
</dbReference>
<evidence type="ECO:0000256" key="3">
    <source>
        <dbReference type="ARBA" id="ARBA00022723"/>
    </source>
</evidence>
<evidence type="ECO:0000313" key="8">
    <source>
        <dbReference type="Proteomes" id="UP000587760"/>
    </source>
</evidence>
<keyword evidence="4 7" id="KW-0378">Hydrolase</keyword>
<dbReference type="Pfam" id="PF07687">
    <property type="entry name" value="M20_dimer"/>
    <property type="match status" value="1"/>
</dbReference>
<dbReference type="InterPro" id="IPR011650">
    <property type="entry name" value="Peptidase_M20_dimer"/>
</dbReference>
<keyword evidence="8" id="KW-1185">Reference proteome</keyword>
<comment type="similarity">
    <text evidence="2">Belongs to the peptidase M20A family.</text>
</comment>
<dbReference type="EMBL" id="JACHGJ010000015">
    <property type="protein sequence ID" value="MBB6482667.1"/>
    <property type="molecule type" value="Genomic_DNA"/>
</dbReference>
<evidence type="ECO:0000256" key="4">
    <source>
        <dbReference type="ARBA" id="ARBA00022801"/>
    </source>
</evidence>
<organism evidence="7 8">
    <name type="scientific">Spirochaeta isovalerica</name>
    <dbReference type="NCBI Taxonomy" id="150"/>
    <lineage>
        <taxon>Bacteria</taxon>
        <taxon>Pseudomonadati</taxon>
        <taxon>Spirochaetota</taxon>
        <taxon>Spirochaetia</taxon>
        <taxon>Spirochaetales</taxon>
        <taxon>Spirochaetaceae</taxon>
        <taxon>Spirochaeta</taxon>
    </lineage>
</organism>
<dbReference type="PANTHER" id="PTHR43808:SF8">
    <property type="entry name" value="PEPTIDASE M20 DIMERISATION DOMAIN-CONTAINING PROTEIN"/>
    <property type="match status" value="1"/>
</dbReference>
<dbReference type="InterPro" id="IPR050072">
    <property type="entry name" value="Peptidase_M20A"/>
</dbReference>
<evidence type="ECO:0000259" key="6">
    <source>
        <dbReference type="Pfam" id="PF07687"/>
    </source>
</evidence>
<reference evidence="7 8" key="1">
    <citation type="submission" date="2020-08" db="EMBL/GenBank/DDBJ databases">
        <title>Genomic Encyclopedia of Type Strains, Phase IV (KMG-IV): sequencing the most valuable type-strain genomes for metagenomic binning, comparative biology and taxonomic classification.</title>
        <authorList>
            <person name="Goeker M."/>
        </authorList>
    </citation>
    <scope>NUCLEOTIDE SEQUENCE [LARGE SCALE GENOMIC DNA]</scope>
    <source>
        <strain evidence="7 8">DSM 2461</strain>
    </source>
</reference>
<dbReference type="PANTHER" id="PTHR43808">
    <property type="entry name" value="ACETYLORNITHINE DEACETYLASE"/>
    <property type="match status" value="1"/>
</dbReference>
<dbReference type="Gene3D" id="3.40.630.10">
    <property type="entry name" value="Zn peptidases"/>
    <property type="match status" value="1"/>
</dbReference>
<dbReference type="Gene3D" id="3.30.70.360">
    <property type="match status" value="1"/>
</dbReference>
<feature type="domain" description="Peptidase M20 dimerisation" evidence="6">
    <location>
        <begin position="157"/>
        <end position="256"/>
    </location>
</feature>
<dbReference type="EC" id="3.5.1.18" evidence="7"/>
<comment type="cofactor">
    <cofactor evidence="1">
        <name>Zn(2+)</name>
        <dbReference type="ChEBI" id="CHEBI:29105"/>
    </cofactor>
</comment>
<dbReference type="InterPro" id="IPR002933">
    <property type="entry name" value="Peptidase_M20"/>
</dbReference>
<dbReference type="SUPFAM" id="SSF53187">
    <property type="entry name" value="Zn-dependent exopeptidases"/>
    <property type="match status" value="1"/>
</dbReference>
<keyword evidence="5" id="KW-0862">Zinc</keyword>
<comment type="caution">
    <text evidence="7">The sequence shown here is derived from an EMBL/GenBank/DDBJ whole genome shotgun (WGS) entry which is preliminary data.</text>
</comment>
<dbReference type="GO" id="GO:0009014">
    <property type="term" value="F:succinyl-diaminopimelate desuccinylase activity"/>
    <property type="evidence" value="ECO:0007669"/>
    <property type="project" value="UniProtKB-EC"/>
</dbReference>
<dbReference type="InterPro" id="IPR036264">
    <property type="entry name" value="Bact_exopeptidase_dim_dom"/>
</dbReference>
<dbReference type="AlphaFoldDB" id="A0A841RHM2"/>
<proteinExistence type="inferred from homology"/>
<evidence type="ECO:0000256" key="2">
    <source>
        <dbReference type="ARBA" id="ARBA00006247"/>
    </source>
</evidence>
<keyword evidence="3" id="KW-0479">Metal-binding</keyword>
<evidence type="ECO:0000256" key="5">
    <source>
        <dbReference type="ARBA" id="ARBA00022833"/>
    </source>
</evidence>
<evidence type="ECO:0000313" key="7">
    <source>
        <dbReference type="EMBL" id="MBB6482667.1"/>
    </source>
</evidence>